<reference evidence="3 4" key="1">
    <citation type="submission" date="2021-06" db="EMBL/GenBank/DDBJ databases">
        <authorList>
            <person name="Sun Q."/>
            <person name="Li D."/>
        </authorList>
    </citation>
    <scope>NUCLEOTIDE SEQUENCE [LARGE SCALE GENOMIC DNA]</scope>
    <source>
        <strain evidence="3 4">MSJ-2</strain>
    </source>
</reference>
<evidence type="ECO:0000313" key="3">
    <source>
        <dbReference type="EMBL" id="MBU5625829.1"/>
    </source>
</evidence>
<comment type="function">
    <text evidence="1">RNA chaperone that binds small regulatory RNA (sRNAs) and mRNAs to facilitate mRNA translational regulation in response to envelope stress, environmental stress and changes in metabolite concentrations. Also binds with high specificity to tRNAs.</text>
</comment>
<name>A0ABS6F6B5_9FIRM</name>
<evidence type="ECO:0000256" key="1">
    <source>
        <dbReference type="HAMAP-Rule" id="MF_00436"/>
    </source>
</evidence>
<dbReference type="NCBIfam" id="TIGR02383">
    <property type="entry name" value="Hfq"/>
    <property type="match status" value="1"/>
</dbReference>
<evidence type="ECO:0000313" key="4">
    <source>
        <dbReference type="Proteomes" id="UP000787672"/>
    </source>
</evidence>
<keyword evidence="1" id="KW-0346">Stress response</keyword>
<organism evidence="3 4">
    <name type="scientific">Dysosmobacter acutus</name>
    <dbReference type="NCBI Taxonomy" id="2841504"/>
    <lineage>
        <taxon>Bacteria</taxon>
        <taxon>Bacillati</taxon>
        <taxon>Bacillota</taxon>
        <taxon>Clostridia</taxon>
        <taxon>Eubacteriales</taxon>
        <taxon>Oscillospiraceae</taxon>
        <taxon>Dysosmobacter</taxon>
    </lineage>
</organism>
<dbReference type="PANTHER" id="PTHR34772:SF1">
    <property type="entry name" value="RNA-BINDING PROTEIN HFQ"/>
    <property type="match status" value="1"/>
</dbReference>
<keyword evidence="4" id="KW-1185">Reference proteome</keyword>
<dbReference type="HAMAP" id="MF_00436">
    <property type="entry name" value="Hfq"/>
    <property type="match status" value="1"/>
</dbReference>
<dbReference type="InterPro" id="IPR047575">
    <property type="entry name" value="Sm"/>
</dbReference>
<feature type="domain" description="Sm" evidence="2">
    <location>
        <begin position="9"/>
        <end position="69"/>
    </location>
</feature>
<dbReference type="Pfam" id="PF17209">
    <property type="entry name" value="Hfq"/>
    <property type="match status" value="1"/>
</dbReference>
<keyword evidence="1" id="KW-0694">RNA-binding</keyword>
<dbReference type="PANTHER" id="PTHR34772">
    <property type="entry name" value="RNA-BINDING PROTEIN HFQ"/>
    <property type="match status" value="1"/>
</dbReference>
<dbReference type="CDD" id="cd01716">
    <property type="entry name" value="Hfq"/>
    <property type="match status" value="1"/>
</dbReference>
<sequence length="75" mass="8551">MQKQANYQELFLSQVRRGRTPVTVFLVNGFQLRGVISGFDSFVVMLDSDGKQQMIYKHAISTVVPARAVEMKEEE</sequence>
<dbReference type="EMBL" id="JAHLQN010000001">
    <property type="protein sequence ID" value="MBU5625829.1"/>
    <property type="molecule type" value="Genomic_DNA"/>
</dbReference>
<accession>A0ABS6F6B5</accession>
<dbReference type="Proteomes" id="UP000787672">
    <property type="component" value="Unassembled WGS sequence"/>
</dbReference>
<evidence type="ECO:0000259" key="2">
    <source>
        <dbReference type="PROSITE" id="PS52002"/>
    </source>
</evidence>
<protein>
    <recommendedName>
        <fullName evidence="1">RNA-binding protein Hfq</fullName>
    </recommendedName>
</protein>
<comment type="subunit">
    <text evidence="1">Homohexamer.</text>
</comment>
<dbReference type="InterPro" id="IPR005001">
    <property type="entry name" value="Hfq"/>
</dbReference>
<dbReference type="NCBIfam" id="NF001602">
    <property type="entry name" value="PRK00395.1"/>
    <property type="match status" value="1"/>
</dbReference>
<gene>
    <name evidence="1 3" type="primary">hfq</name>
    <name evidence="3" type="ORF">KQI82_02620</name>
</gene>
<comment type="caution">
    <text evidence="3">The sequence shown here is derived from an EMBL/GenBank/DDBJ whole genome shotgun (WGS) entry which is preliminary data.</text>
</comment>
<dbReference type="PROSITE" id="PS52002">
    <property type="entry name" value="SM"/>
    <property type="match status" value="1"/>
</dbReference>
<proteinExistence type="inferred from homology"/>
<dbReference type="RefSeq" id="WP_216558333.1">
    <property type="nucleotide sequence ID" value="NZ_JAHLQN010000001.1"/>
</dbReference>
<comment type="similarity">
    <text evidence="1">Belongs to the Hfq family.</text>
</comment>